<name>I7MLW1_TETTS</name>
<proteinExistence type="predicted"/>
<organism evidence="1 2">
    <name type="scientific">Tetrahymena thermophila (strain SB210)</name>
    <dbReference type="NCBI Taxonomy" id="312017"/>
    <lineage>
        <taxon>Eukaryota</taxon>
        <taxon>Sar</taxon>
        <taxon>Alveolata</taxon>
        <taxon>Ciliophora</taxon>
        <taxon>Intramacronucleata</taxon>
        <taxon>Oligohymenophorea</taxon>
        <taxon>Hymenostomatida</taxon>
        <taxon>Tetrahymenina</taxon>
        <taxon>Tetrahymenidae</taxon>
        <taxon>Tetrahymena</taxon>
    </lineage>
</organism>
<reference evidence="2" key="1">
    <citation type="journal article" date="2006" name="PLoS Biol.">
        <title>Macronuclear genome sequence of the ciliate Tetrahymena thermophila, a model eukaryote.</title>
        <authorList>
            <person name="Eisen J.A."/>
            <person name="Coyne R.S."/>
            <person name="Wu M."/>
            <person name="Wu D."/>
            <person name="Thiagarajan M."/>
            <person name="Wortman J.R."/>
            <person name="Badger J.H."/>
            <person name="Ren Q."/>
            <person name="Amedeo P."/>
            <person name="Jones K.M."/>
            <person name="Tallon L.J."/>
            <person name="Delcher A.L."/>
            <person name="Salzberg S.L."/>
            <person name="Silva J.C."/>
            <person name="Haas B.J."/>
            <person name="Majoros W.H."/>
            <person name="Farzad M."/>
            <person name="Carlton J.M."/>
            <person name="Smith R.K. Jr."/>
            <person name="Garg J."/>
            <person name="Pearlman R.E."/>
            <person name="Karrer K.M."/>
            <person name="Sun L."/>
            <person name="Manning G."/>
            <person name="Elde N.C."/>
            <person name="Turkewitz A.P."/>
            <person name="Asai D.J."/>
            <person name="Wilkes D.E."/>
            <person name="Wang Y."/>
            <person name="Cai H."/>
            <person name="Collins K."/>
            <person name="Stewart B.A."/>
            <person name="Lee S.R."/>
            <person name="Wilamowska K."/>
            <person name="Weinberg Z."/>
            <person name="Ruzzo W.L."/>
            <person name="Wloga D."/>
            <person name="Gaertig J."/>
            <person name="Frankel J."/>
            <person name="Tsao C.-C."/>
            <person name="Gorovsky M.A."/>
            <person name="Keeling P.J."/>
            <person name="Waller R.F."/>
            <person name="Patron N.J."/>
            <person name="Cherry J.M."/>
            <person name="Stover N.A."/>
            <person name="Krieger C.J."/>
            <person name="del Toro C."/>
            <person name="Ryder H.F."/>
            <person name="Williamson S.C."/>
            <person name="Barbeau R.A."/>
            <person name="Hamilton E.P."/>
            <person name="Orias E."/>
        </authorList>
    </citation>
    <scope>NUCLEOTIDE SEQUENCE [LARGE SCALE GENOMIC DNA]</scope>
    <source>
        <strain evidence="2">SB210</strain>
    </source>
</reference>
<dbReference type="InParanoid" id="I7MLW1"/>
<dbReference type="Proteomes" id="UP000009168">
    <property type="component" value="Unassembled WGS sequence"/>
</dbReference>
<evidence type="ECO:0000313" key="1">
    <source>
        <dbReference type="EMBL" id="EAS03173.2"/>
    </source>
</evidence>
<evidence type="ECO:0000313" key="2">
    <source>
        <dbReference type="Proteomes" id="UP000009168"/>
    </source>
</evidence>
<keyword evidence="2" id="KW-1185">Reference proteome</keyword>
<protein>
    <submittedName>
        <fullName evidence="1">Uncharacterized protein</fullName>
    </submittedName>
</protein>
<dbReference type="KEGG" id="tet:TTHERM_00446550"/>
<dbReference type="RefSeq" id="XP_001023418.2">
    <property type="nucleotide sequence ID" value="XM_001023418.2"/>
</dbReference>
<dbReference type="EMBL" id="GG662504">
    <property type="protein sequence ID" value="EAS03173.2"/>
    <property type="molecule type" value="Genomic_DNA"/>
</dbReference>
<sequence length="415" mass="48782">MIYNENSAFFISQNNDFLQINQHQNEDDSRIIQESKQNDFYGYQKQINDESQNVLNQIKVCQAQNISLLFKSPAEQNSIILYGDLLIEARKDFDNIDYTLQICNIYLQKKRVVQINYDKKANIIEMISENLTSGSRNFQYAQQILLKTQNKTNYMLAQHLQMHEQKVIQQINKYQAFLADNDEDILYQAQAEFFQNMKQQLTQNICKNEFDFFCYTSFSYIDKQDLGFPIQKCQGINEAACALFGMDASQSIELLQRYGFIEVIIKRGFPKDMQEQEPFGHIFMMQNQESFIQIKQLFNSDSYAKTIDGITIRLRMELNQATQVYNGYIISSFYYSQFIIKDQEIERVLQIRSSGSHINSSDNILDLLLRENIYSTFAKKFGNFISNPQNFKQPCQQDLFPEKTCKYNLIQKPVQ</sequence>
<gene>
    <name evidence="1" type="ORF">TTHERM_00446550</name>
</gene>
<dbReference type="AlphaFoldDB" id="I7MLW1"/>
<dbReference type="GeneID" id="7834736"/>
<accession>I7MLW1</accession>